<evidence type="ECO:0000256" key="2">
    <source>
        <dbReference type="ARBA" id="ARBA00010199"/>
    </source>
</evidence>
<feature type="transmembrane region" description="Helical" evidence="6">
    <location>
        <begin position="213"/>
        <end position="234"/>
    </location>
</feature>
<name>A0ABV7ZTX4_9GAMM</name>
<feature type="transmembrane region" description="Helical" evidence="6">
    <location>
        <begin position="144"/>
        <end position="165"/>
    </location>
</feature>
<dbReference type="InterPro" id="IPR044644">
    <property type="entry name" value="DinF-like"/>
</dbReference>
<dbReference type="PANTHER" id="PTHR42893:SF46">
    <property type="entry name" value="PROTEIN DETOXIFICATION 44, CHLOROPLASTIC"/>
    <property type="match status" value="1"/>
</dbReference>
<reference evidence="8" key="1">
    <citation type="journal article" date="2019" name="Int. J. Syst. Evol. Microbiol.">
        <title>The Global Catalogue of Microorganisms (GCM) 10K type strain sequencing project: providing services to taxonomists for standard genome sequencing and annotation.</title>
        <authorList>
            <consortium name="The Broad Institute Genomics Platform"/>
            <consortium name="The Broad Institute Genome Sequencing Center for Infectious Disease"/>
            <person name="Wu L."/>
            <person name="Ma J."/>
        </authorList>
    </citation>
    <scope>NUCLEOTIDE SEQUENCE [LARGE SCALE GENOMIC DNA]</scope>
    <source>
        <strain evidence="8">IBRC 10765</strain>
    </source>
</reference>
<evidence type="ECO:0000256" key="3">
    <source>
        <dbReference type="ARBA" id="ARBA00022692"/>
    </source>
</evidence>
<dbReference type="CDD" id="cd13136">
    <property type="entry name" value="MATE_DinF_like"/>
    <property type="match status" value="1"/>
</dbReference>
<evidence type="ECO:0000313" key="8">
    <source>
        <dbReference type="Proteomes" id="UP001595617"/>
    </source>
</evidence>
<keyword evidence="8" id="KW-1185">Reference proteome</keyword>
<protein>
    <submittedName>
        <fullName evidence="7">MATE family efflux transporter</fullName>
    </submittedName>
</protein>
<keyword evidence="3 6" id="KW-0812">Transmembrane</keyword>
<feature type="transmembrane region" description="Helical" evidence="6">
    <location>
        <begin position="171"/>
        <end position="192"/>
    </location>
</feature>
<feature type="transmembrane region" description="Helical" evidence="6">
    <location>
        <begin position="119"/>
        <end position="137"/>
    </location>
</feature>
<evidence type="ECO:0000256" key="5">
    <source>
        <dbReference type="ARBA" id="ARBA00023136"/>
    </source>
</evidence>
<evidence type="ECO:0000256" key="4">
    <source>
        <dbReference type="ARBA" id="ARBA00022989"/>
    </source>
</evidence>
<evidence type="ECO:0000313" key="7">
    <source>
        <dbReference type="EMBL" id="MFC3851571.1"/>
    </source>
</evidence>
<feature type="transmembrane region" description="Helical" evidence="6">
    <location>
        <begin position="387"/>
        <end position="408"/>
    </location>
</feature>
<dbReference type="RefSeq" id="WP_380692766.1">
    <property type="nucleotide sequence ID" value="NZ_JBHRYR010000002.1"/>
</dbReference>
<evidence type="ECO:0000256" key="6">
    <source>
        <dbReference type="SAM" id="Phobius"/>
    </source>
</evidence>
<dbReference type="NCBIfam" id="TIGR00797">
    <property type="entry name" value="matE"/>
    <property type="match status" value="1"/>
</dbReference>
<sequence length="416" mass="45145">MLANVSAPLLGLVDIGLMGHQTDSRYLAAVTLGANLFAVVAWGFNFLTMATSGSTAWVFGRSGLAGAVAWLKRLVPPTLGLGLLLVIASSALIHLGLAFYSPSAELAAGTEEYLHTRRWSVPLVLMNLLLAGWFVGVQNTRVNLWATVCAQVVNILLSVIFVYGLKLGITGVALGSALGDAAAFTIYSYTAYQQFKQHKNTDYAQVVPKLTHYFGLAISLIVRTLTLLFAFNYFNRLGLSFGTDVLAANAVLLSFLLVVSTLLDAFANAAEALVGEAKGAQNRSALHDAVLATGVWSGLGAVILCVVFLLVHQPAIALLTDLPNVRAPANQYAIWMITLPLYTWWAYWLDGVFIGLQWVKAMRNILLISVFAVFLPLSWLLSLPNNHAIWALFALMMLVRSGLMVGWLRYRWAAIT</sequence>
<evidence type="ECO:0000256" key="1">
    <source>
        <dbReference type="ARBA" id="ARBA00004141"/>
    </source>
</evidence>
<feature type="transmembrane region" description="Helical" evidence="6">
    <location>
        <begin position="246"/>
        <end position="268"/>
    </location>
</feature>
<dbReference type="EMBL" id="JBHRYR010000002">
    <property type="protein sequence ID" value="MFC3851571.1"/>
    <property type="molecule type" value="Genomic_DNA"/>
</dbReference>
<keyword evidence="4 6" id="KW-1133">Transmembrane helix</keyword>
<accession>A0ABV7ZTX4</accession>
<feature type="transmembrane region" description="Helical" evidence="6">
    <location>
        <begin position="289"/>
        <end position="312"/>
    </location>
</feature>
<gene>
    <name evidence="7" type="ORF">ACFOOG_01895</name>
</gene>
<organism evidence="7 8">
    <name type="scientific">Saccharospirillum mangrovi</name>
    <dbReference type="NCBI Taxonomy" id="2161747"/>
    <lineage>
        <taxon>Bacteria</taxon>
        <taxon>Pseudomonadati</taxon>
        <taxon>Pseudomonadota</taxon>
        <taxon>Gammaproteobacteria</taxon>
        <taxon>Oceanospirillales</taxon>
        <taxon>Saccharospirillaceae</taxon>
        <taxon>Saccharospirillum</taxon>
    </lineage>
</organism>
<feature type="transmembrane region" description="Helical" evidence="6">
    <location>
        <begin position="78"/>
        <end position="99"/>
    </location>
</feature>
<comment type="subcellular location">
    <subcellularLocation>
        <location evidence="1">Membrane</location>
        <topology evidence="1">Multi-pass membrane protein</topology>
    </subcellularLocation>
</comment>
<dbReference type="Proteomes" id="UP001595617">
    <property type="component" value="Unassembled WGS sequence"/>
</dbReference>
<proteinExistence type="inferred from homology"/>
<keyword evidence="5 6" id="KW-0472">Membrane</keyword>
<feature type="transmembrane region" description="Helical" evidence="6">
    <location>
        <begin position="332"/>
        <end position="349"/>
    </location>
</feature>
<comment type="similarity">
    <text evidence="2">Belongs to the multi antimicrobial extrusion (MATE) (TC 2.A.66.1) family.</text>
</comment>
<dbReference type="PANTHER" id="PTHR42893">
    <property type="entry name" value="PROTEIN DETOXIFICATION 44, CHLOROPLASTIC-RELATED"/>
    <property type="match status" value="1"/>
</dbReference>
<feature type="transmembrane region" description="Helical" evidence="6">
    <location>
        <begin position="361"/>
        <end position="381"/>
    </location>
</feature>
<comment type="caution">
    <text evidence="7">The sequence shown here is derived from an EMBL/GenBank/DDBJ whole genome shotgun (WGS) entry which is preliminary data.</text>
</comment>
<feature type="transmembrane region" description="Helical" evidence="6">
    <location>
        <begin position="26"/>
        <end position="48"/>
    </location>
</feature>
<dbReference type="Pfam" id="PF01554">
    <property type="entry name" value="MatE"/>
    <property type="match status" value="2"/>
</dbReference>
<dbReference type="InterPro" id="IPR002528">
    <property type="entry name" value="MATE_fam"/>
</dbReference>